<dbReference type="EMBL" id="JAKTMA010000017">
    <property type="protein sequence ID" value="MCR0233286.1"/>
    <property type="molecule type" value="Genomic_DNA"/>
</dbReference>
<feature type="domain" description="Bacterial type II secretion system protein E" evidence="2">
    <location>
        <begin position="121"/>
        <end position="259"/>
    </location>
</feature>
<evidence type="ECO:0000259" key="2">
    <source>
        <dbReference type="Pfam" id="PF00437"/>
    </source>
</evidence>
<comment type="caution">
    <text evidence="3">The sequence shown here is derived from an EMBL/GenBank/DDBJ whole genome shotgun (WGS) entry which is preliminary data.</text>
</comment>
<sequence>MAFDFGILQPYVDDAKITDIDSNSKTVYVTHVDNGKYPILKLENGYLENLLNRLCNAGAINDQFNYEHPKLDGEIDGLRIHATHKSFSTSGFTLSIRKNPIDLVITPQMAKKSHYCSAKVFTLLQNFVKAKMSIIYGGEVGTGKTQLMKTTLSMCDENAGIVLISDIDEMRMLELYPERNIRQYIVNDIMSYTDTTACILRDSADYVCFQEVRDEAVDDLLLVLSSSARVTATVHLTNALLMPQRLIQLSNNKNDKHLLSTIHDYIQVCIVPKKEILNGKTYRYIGQIAMFWNDENRQPHKQLIYEQRGHTAYMKPLPRYFEDYFSNQNIDLDWRECIEEI</sequence>
<dbReference type="Pfam" id="PF00437">
    <property type="entry name" value="T2SSE"/>
    <property type="match status" value="1"/>
</dbReference>
<dbReference type="RefSeq" id="WP_002611836.1">
    <property type="nucleotide sequence ID" value="NZ_JBPFKS010000019.1"/>
</dbReference>
<comment type="similarity">
    <text evidence="1">Belongs to the GSP E family.</text>
</comment>
<dbReference type="SUPFAM" id="SSF52540">
    <property type="entry name" value="P-loop containing nucleoside triphosphate hydrolases"/>
    <property type="match status" value="1"/>
</dbReference>
<reference evidence="3" key="1">
    <citation type="journal article" date="2022" name="Clin. Infect. Dis.">
        <title>Association between Clostridium innocuum and antibiotic-associated diarrhea in adults and children: A cross-sectional study and comparative genomics analysis.</title>
        <authorList>
            <person name="Cherny K.E."/>
            <person name="Muscat E.B."/>
            <person name="Balaji A."/>
            <person name="Mukherjee J."/>
            <person name="Ozer E.A."/>
            <person name="Angarone M.P."/>
            <person name="Hauser A.R."/>
            <person name="Sichel J.S."/>
            <person name="Amponsah E."/>
            <person name="Kociolek L.K."/>
        </authorList>
    </citation>
    <scope>NUCLEOTIDE SEQUENCE</scope>
    <source>
        <strain evidence="3">NU1-AC-029v</strain>
    </source>
</reference>
<dbReference type="GO" id="GO:0016887">
    <property type="term" value="F:ATP hydrolysis activity"/>
    <property type="evidence" value="ECO:0007669"/>
    <property type="project" value="InterPro"/>
</dbReference>
<organism evidence="3 4">
    <name type="scientific">Clostridium innocuum</name>
    <dbReference type="NCBI Taxonomy" id="1522"/>
    <lineage>
        <taxon>Bacteria</taxon>
        <taxon>Bacillati</taxon>
        <taxon>Bacillota</taxon>
        <taxon>Clostridia</taxon>
        <taxon>Eubacteriales</taxon>
        <taxon>Clostridiaceae</taxon>
        <taxon>Clostridium</taxon>
    </lineage>
</organism>
<dbReference type="InterPro" id="IPR001482">
    <property type="entry name" value="T2SS/T4SS_dom"/>
</dbReference>
<dbReference type="PANTHER" id="PTHR30486">
    <property type="entry name" value="TWITCHING MOTILITY PROTEIN PILT"/>
    <property type="match status" value="1"/>
</dbReference>
<dbReference type="InterPro" id="IPR050921">
    <property type="entry name" value="T4SS_GSP_E_ATPase"/>
</dbReference>
<evidence type="ECO:0000313" key="3">
    <source>
        <dbReference type="EMBL" id="MCR0233286.1"/>
    </source>
</evidence>
<dbReference type="AlphaFoldDB" id="A0AAP2UN19"/>
<dbReference type="PANTHER" id="PTHR30486:SF6">
    <property type="entry name" value="TYPE IV PILUS RETRACTATION ATPASE PILT"/>
    <property type="match status" value="1"/>
</dbReference>
<dbReference type="InterPro" id="IPR027417">
    <property type="entry name" value="P-loop_NTPase"/>
</dbReference>
<evidence type="ECO:0000313" key="4">
    <source>
        <dbReference type="Proteomes" id="UP001203972"/>
    </source>
</evidence>
<name>A0AAP2UN19_CLOIN</name>
<evidence type="ECO:0000256" key="1">
    <source>
        <dbReference type="ARBA" id="ARBA00006611"/>
    </source>
</evidence>
<protein>
    <submittedName>
        <fullName evidence="3">Flp pilus assembly complex ATPase component TadA</fullName>
    </submittedName>
</protein>
<dbReference type="Gene3D" id="3.30.450.380">
    <property type="match status" value="1"/>
</dbReference>
<gene>
    <name evidence="3" type="primary">tadA</name>
    <name evidence="3" type="ORF">MKC95_10970</name>
</gene>
<dbReference type="Proteomes" id="UP001203972">
    <property type="component" value="Unassembled WGS sequence"/>
</dbReference>
<accession>A0AAP2UN19</accession>
<dbReference type="Gene3D" id="3.40.50.300">
    <property type="entry name" value="P-loop containing nucleotide triphosphate hydrolases"/>
    <property type="match status" value="1"/>
</dbReference>
<proteinExistence type="inferred from homology"/>